<name>A0A8K0VC63_9RHOB</name>
<dbReference type="SMART" id="SM00345">
    <property type="entry name" value="HTH_GNTR"/>
    <property type="match status" value="1"/>
</dbReference>
<gene>
    <name evidence="5" type="ORF">JL811_05005</name>
</gene>
<dbReference type="Pfam" id="PF07729">
    <property type="entry name" value="FCD"/>
    <property type="match status" value="1"/>
</dbReference>
<dbReference type="AlphaFoldDB" id="A0A8K0VC63"/>
<dbReference type="InterPro" id="IPR036390">
    <property type="entry name" value="WH_DNA-bd_sf"/>
</dbReference>
<dbReference type="CDD" id="cd07377">
    <property type="entry name" value="WHTH_GntR"/>
    <property type="match status" value="1"/>
</dbReference>
<evidence type="ECO:0000259" key="4">
    <source>
        <dbReference type="PROSITE" id="PS50949"/>
    </source>
</evidence>
<sequence length="224" mass="25299">MNDSVIAPGSTFTIRKETLHDQVADRIRDLIIEGHLEPGTRIDEARLVEQLGVSRTPFREALRTLAAEGLVVIRPSRGAHVRKLSREDIFSMLELLARLESFAAELVCKRATDADLAGLSDLHDRMMGFYAIRDRMPYYKLNQEFHTQLTALTGNSALIETQGNLQARLKRIRFMGNRNPDLWAASVGEHEEMMAALMQRDGNALGAVMERHLLNAWDRVADTF</sequence>
<dbReference type="PROSITE" id="PS50949">
    <property type="entry name" value="HTH_GNTR"/>
    <property type="match status" value="1"/>
</dbReference>
<organism evidence="5 6">
    <name type="scientific">Szabonella alba</name>
    <dbReference type="NCBI Taxonomy" id="2804194"/>
    <lineage>
        <taxon>Bacteria</taxon>
        <taxon>Pseudomonadati</taxon>
        <taxon>Pseudomonadota</taxon>
        <taxon>Alphaproteobacteria</taxon>
        <taxon>Rhodobacterales</taxon>
        <taxon>Paracoccaceae</taxon>
        <taxon>Szabonella</taxon>
    </lineage>
</organism>
<evidence type="ECO:0000313" key="5">
    <source>
        <dbReference type="EMBL" id="MBL4916572.1"/>
    </source>
</evidence>
<dbReference type="PANTHER" id="PTHR43537:SF50">
    <property type="entry name" value="TRANSCRIPTIONAL REGULATORY PROTEIN"/>
    <property type="match status" value="1"/>
</dbReference>
<dbReference type="InterPro" id="IPR008920">
    <property type="entry name" value="TF_FadR/GntR_C"/>
</dbReference>
<dbReference type="SUPFAM" id="SSF46785">
    <property type="entry name" value="Winged helix' DNA-binding domain"/>
    <property type="match status" value="1"/>
</dbReference>
<dbReference type="GO" id="GO:0003677">
    <property type="term" value="F:DNA binding"/>
    <property type="evidence" value="ECO:0007669"/>
    <property type="project" value="UniProtKB-KW"/>
</dbReference>
<dbReference type="InterPro" id="IPR000524">
    <property type="entry name" value="Tscrpt_reg_HTH_GntR"/>
</dbReference>
<protein>
    <submittedName>
        <fullName evidence="5">GntR family transcriptional regulator</fullName>
    </submittedName>
</protein>
<dbReference type="SMART" id="SM00895">
    <property type="entry name" value="FCD"/>
    <property type="match status" value="1"/>
</dbReference>
<dbReference type="Proteomes" id="UP000648908">
    <property type="component" value="Unassembled WGS sequence"/>
</dbReference>
<dbReference type="InterPro" id="IPR036388">
    <property type="entry name" value="WH-like_DNA-bd_sf"/>
</dbReference>
<keyword evidence="2" id="KW-0238">DNA-binding</keyword>
<proteinExistence type="predicted"/>
<reference evidence="5" key="1">
    <citation type="submission" date="2021-01" db="EMBL/GenBank/DDBJ databases">
        <title>Tabrizicola alba sp. nov. a motile alkaliphilic bacterium isolated from a soda lake.</title>
        <authorList>
            <person name="Szuroczki S."/>
            <person name="Abbaszade G."/>
            <person name="Schumann P."/>
            <person name="Toth E."/>
        </authorList>
    </citation>
    <scope>NUCLEOTIDE SEQUENCE</scope>
    <source>
        <strain evidence="5">DMG-N-6</strain>
    </source>
</reference>
<dbReference type="PRINTS" id="PR00035">
    <property type="entry name" value="HTHGNTR"/>
</dbReference>
<evidence type="ECO:0000256" key="3">
    <source>
        <dbReference type="ARBA" id="ARBA00023163"/>
    </source>
</evidence>
<evidence type="ECO:0000256" key="1">
    <source>
        <dbReference type="ARBA" id="ARBA00023015"/>
    </source>
</evidence>
<accession>A0A8K0VC63</accession>
<keyword evidence="3" id="KW-0804">Transcription</keyword>
<dbReference type="EMBL" id="JAESVN010000002">
    <property type="protein sequence ID" value="MBL4916572.1"/>
    <property type="molecule type" value="Genomic_DNA"/>
</dbReference>
<evidence type="ECO:0000313" key="6">
    <source>
        <dbReference type="Proteomes" id="UP000648908"/>
    </source>
</evidence>
<keyword evidence="1" id="KW-0805">Transcription regulation</keyword>
<dbReference type="InterPro" id="IPR011711">
    <property type="entry name" value="GntR_C"/>
</dbReference>
<dbReference type="Gene3D" id="1.10.10.10">
    <property type="entry name" value="Winged helix-like DNA-binding domain superfamily/Winged helix DNA-binding domain"/>
    <property type="match status" value="1"/>
</dbReference>
<dbReference type="GO" id="GO:0003700">
    <property type="term" value="F:DNA-binding transcription factor activity"/>
    <property type="evidence" value="ECO:0007669"/>
    <property type="project" value="InterPro"/>
</dbReference>
<dbReference type="Gene3D" id="1.20.120.530">
    <property type="entry name" value="GntR ligand-binding domain-like"/>
    <property type="match status" value="1"/>
</dbReference>
<dbReference type="RefSeq" id="WP_202687400.1">
    <property type="nucleotide sequence ID" value="NZ_JAESVN010000002.1"/>
</dbReference>
<dbReference type="Pfam" id="PF00392">
    <property type="entry name" value="GntR"/>
    <property type="match status" value="1"/>
</dbReference>
<dbReference type="PANTHER" id="PTHR43537">
    <property type="entry name" value="TRANSCRIPTIONAL REGULATOR, GNTR FAMILY"/>
    <property type="match status" value="1"/>
</dbReference>
<evidence type="ECO:0000256" key="2">
    <source>
        <dbReference type="ARBA" id="ARBA00023125"/>
    </source>
</evidence>
<comment type="caution">
    <text evidence="5">The sequence shown here is derived from an EMBL/GenBank/DDBJ whole genome shotgun (WGS) entry which is preliminary data.</text>
</comment>
<dbReference type="SUPFAM" id="SSF48008">
    <property type="entry name" value="GntR ligand-binding domain-like"/>
    <property type="match status" value="1"/>
</dbReference>
<feature type="domain" description="HTH gntR-type" evidence="4">
    <location>
        <begin position="17"/>
        <end position="84"/>
    </location>
</feature>
<keyword evidence="6" id="KW-1185">Reference proteome</keyword>